<organism evidence="1">
    <name type="scientific">marine metagenome</name>
    <dbReference type="NCBI Taxonomy" id="408172"/>
    <lineage>
        <taxon>unclassified sequences</taxon>
        <taxon>metagenomes</taxon>
        <taxon>ecological metagenomes</taxon>
    </lineage>
</organism>
<reference evidence="1" key="1">
    <citation type="submission" date="2018-05" db="EMBL/GenBank/DDBJ databases">
        <authorList>
            <person name="Lanie J.A."/>
            <person name="Ng W.-L."/>
            <person name="Kazmierczak K.M."/>
            <person name="Andrzejewski T.M."/>
            <person name="Davidsen T.M."/>
            <person name="Wayne K.J."/>
            <person name="Tettelin H."/>
            <person name="Glass J.I."/>
            <person name="Rusch D."/>
            <person name="Podicherti R."/>
            <person name="Tsui H.-C.T."/>
            <person name="Winkler M.E."/>
        </authorList>
    </citation>
    <scope>NUCLEOTIDE SEQUENCE</scope>
</reference>
<accession>A0A382D8U8</accession>
<sequence length="37" mass="3760">MGRSSTLLLGALLLLPAIDAGAFTPPHIVGVINQTDS</sequence>
<feature type="non-terminal residue" evidence="1">
    <location>
        <position position="37"/>
    </location>
</feature>
<name>A0A382D8U8_9ZZZZ</name>
<protein>
    <submittedName>
        <fullName evidence="1">Uncharacterized protein</fullName>
    </submittedName>
</protein>
<dbReference type="EMBL" id="UINC01038078">
    <property type="protein sequence ID" value="SVB34539.1"/>
    <property type="molecule type" value="Genomic_DNA"/>
</dbReference>
<dbReference type="AlphaFoldDB" id="A0A382D8U8"/>
<evidence type="ECO:0000313" key="1">
    <source>
        <dbReference type="EMBL" id="SVB34539.1"/>
    </source>
</evidence>
<gene>
    <name evidence="1" type="ORF">METZ01_LOCUS187393</name>
</gene>
<proteinExistence type="predicted"/>